<protein>
    <submittedName>
        <fullName evidence="2">DDE family transposase</fullName>
    </submittedName>
</protein>
<name>A0A4R6IUN7_9ACTN</name>
<evidence type="ECO:0000313" key="2">
    <source>
        <dbReference type="EMBL" id="TDO25575.1"/>
    </source>
</evidence>
<comment type="caution">
    <text evidence="2">The sequence shown here is derived from an EMBL/GenBank/DDBJ whole genome shotgun (WGS) entry which is preliminary data.</text>
</comment>
<evidence type="ECO:0000313" key="3">
    <source>
        <dbReference type="Proteomes" id="UP000295388"/>
    </source>
</evidence>
<dbReference type="EMBL" id="SNWQ01000085">
    <property type="protein sequence ID" value="TDO25575.1"/>
    <property type="molecule type" value="Genomic_DNA"/>
</dbReference>
<dbReference type="PANTHER" id="PTHR33408">
    <property type="entry name" value="TRANSPOSASE"/>
    <property type="match status" value="1"/>
</dbReference>
<dbReference type="InterPro" id="IPR025668">
    <property type="entry name" value="Tnp_DDE_dom"/>
</dbReference>
<evidence type="ECO:0000259" key="1">
    <source>
        <dbReference type="Pfam" id="PF13751"/>
    </source>
</evidence>
<feature type="domain" description="Transposase DDE" evidence="1">
    <location>
        <begin position="267"/>
        <end position="369"/>
    </location>
</feature>
<dbReference type="Proteomes" id="UP000295388">
    <property type="component" value="Unassembled WGS sequence"/>
</dbReference>
<dbReference type="AlphaFoldDB" id="A0A4R6IUN7"/>
<dbReference type="PANTHER" id="PTHR33408:SF2">
    <property type="entry name" value="TRANSPOSASE DDE DOMAIN-CONTAINING PROTEIN"/>
    <property type="match status" value="1"/>
</dbReference>
<accession>A0A4R6IUN7</accession>
<keyword evidence="3" id="KW-1185">Reference proteome</keyword>
<feature type="non-terminal residue" evidence="2">
    <location>
        <position position="1"/>
    </location>
</feature>
<dbReference type="RefSeq" id="WP_238166229.1">
    <property type="nucleotide sequence ID" value="NZ_SNWQ01000085.1"/>
</dbReference>
<gene>
    <name evidence="2" type="ORF">EV643_1851</name>
</gene>
<reference evidence="2 3" key="1">
    <citation type="submission" date="2019-03" db="EMBL/GenBank/DDBJ databases">
        <title>Genomic Encyclopedia of Type Strains, Phase III (KMG-III): the genomes of soil and plant-associated and newly described type strains.</title>
        <authorList>
            <person name="Whitman W."/>
        </authorList>
    </citation>
    <scope>NUCLEOTIDE SEQUENCE [LARGE SCALE GENOMIC DNA]</scope>
    <source>
        <strain evidence="2 3">VKM Ac-2527</strain>
    </source>
</reference>
<proteinExistence type="predicted"/>
<organism evidence="2 3">
    <name type="scientific">Kribbella caucasensis</name>
    <dbReference type="NCBI Taxonomy" id="2512215"/>
    <lineage>
        <taxon>Bacteria</taxon>
        <taxon>Bacillati</taxon>
        <taxon>Actinomycetota</taxon>
        <taxon>Actinomycetes</taxon>
        <taxon>Propionibacteriales</taxon>
        <taxon>Kribbellaceae</taxon>
        <taxon>Kribbella</taxon>
    </lineage>
</organism>
<sequence length="386" mass="41758">VVRGRSRRAVDSTILDDAVATQDTVTQLISVVRRVGRQVPGAAEQIAAVCTGHDYSQPGKPTIDWDDPAAREALVSALVNDANALVDALSGTELDDDAENVVALLALIAGQDVEPAEGSDGTDGRWRIARRVAPERVISTVDPDARHTRKSPRNTRDGYRAHVAAEPETAIITDEALTPAAGADNSDAAVAENFLDAETEPREWYGDSAYGTGDLRGAIDDAGHAAVIKPGPVKAPIEGGFTIDDFTVDEASGQARCPAGHTRAITKKRAVVFGVLCRDCPLRTRCTTAKNGRILHLHNRDSLLRQARRDWSGKPDLRQDYRTFRPNVERVIAQIASQGGRRVKLRYRGTAKNNAWLKRRTAALNLRNLIGRGLTRTTGTWTLATA</sequence>
<dbReference type="Pfam" id="PF13751">
    <property type="entry name" value="DDE_Tnp_1_6"/>
    <property type="match status" value="1"/>
</dbReference>